<dbReference type="AlphaFoldDB" id="H6SNQ2"/>
<organism evidence="1 2">
    <name type="scientific">Pararhodospirillum photometricum DSM 122</name>
    <dbReference type="NCBI Taxonomy" id="1150469"/>
    <lineage>
        <taxon>Bacteria</taxon>
        <taxon>Pseudomonadati</taxon>
        <taxon>Pseudomonadota</taxon>
        <taxon>Alphaproteobacteria</taxon>
        <taxon>Rhodospirillales</taxon>
        <taxon>Rhodospirillaceae</taxon>
        <taxon>Pararhodospirillum</taxon>
    </lineage>
</organism>
<sequence length="97" mass="11178">MILNWTHSPDLEALRSISSYTERRQRLDAFYDALKKPLLRDFEQFPGVTITNALEGTGQAIVVAKAETWRSLLNLQNSPFENKEIEVQFNDKVYAMS</sequence>
<reference evidence="1 2" key="1">
    <citation type="submission" date="2012-02" db="EMBL/GenBank/DDBJ databases">
        <title>Shotgun genome sequence of Phaeospirillum photometricum DSM 122.</title>
        <authorList>
            <person name="Duquesne K."/>
            <person name="Sturgis J."/>
        </authorList>
    </citation>
    <scope>NUCLEOTIDE SEQUENCE [LARGE SCALE GENOMIC DNA]</scope>
    <source>
        <strain evidence="2">DSM122</strain>
    </source>
</reference>
<protein>
    <submittedName>
        <fullName evidence="1">Uncharacterized protein</fullName>
    </submittedName>
</protein>
<dbReference type="HOGENOM" id="CLU_2344794_0_0_5"/>
<proteinExistence type="predicted"/>
<gene>
    <name evidence="1" type="ORF">RSPPHO_02757</name>
</gene>
<name>H6SNQ2_PARPM</name>
<dbReference type="Proteomes" id="UP000033220">
    <property type="component" value="Chromosome DSM 122"/>
</dbReference>
<keyword evidence="2" id="KW-1185">Reference proteome</keyword>
<dbReference type="PATRIC" id="fig|1150469.3.peg.3125"/>
<evidence type="ECO:0000313" key="2">
    <source>
        <dbReference type="Proteomes" id="UP000033220"/>
    </source>
</evidence>
<dbReference type="KEGG" id="rpm:RSPPHO_02757"/>
<evidence type="ECO:0000313" key="1">
    <source>
        <dbReference type="EMBL" id="CCG09383.1"/>
    </source>
</evidence>
<dbReference type="EMBL" id="HE663493">
    <property type="protein sequence ID" value="CCG09383.1"/>
    <property type="molecule type" value="Genomic_DNA"/>
</dbReference>
<accession>H6SNQ2</accession>